<sequence length="185" mass="21411">MFYQHKTIPAVVEKEVIAALAYYPELKETPIDFVFDPNTSKSIMLSQPVIASFFRGQKHRTYVVKINPRFVMTHSSMPIQNAPTGVLIGWFGHELGHIMDYTQRSNWNMLVFGINYICSEKYLMQAERNADTYAVQHGLGDYIIKTKNFILNNADLPPEYKARIKRLYLSPQQIVDLIKKIKKPI</sequence>
<name>A0A7K1T1K6_9SPHI</name>
<evidence type="ECO:0000313" key="2">
    <source>
        <dbReference type="Proteomes" id="UP000462014"/>
    </source>
</evidence>
<gene>
    <name evidence="1" type="ORF">GO621_17935</name>
</gene>
<accession>A0A7K1T1K6</accession>
<dbReference type="Proteomes" id="UP000462014">
    <property type="component" value="Unassembled WGS sequence"/>
</dbReference>
<dbReference type="EMBL" id="WPIK01000024">
    <property type="protein sequence ID" value="MVN23408.1"/>
    <property type="molecule type" value="Genomic_DNA"/>
</dbReference>
<dbReference type="AlphaFoldDB" id="A0A7K1T1K6"/>
<protein>
    <submittedName>
        <fullName evidence="1">Uncharacterized protein</fullName>
    </submittedName>
</protein>
<reference evidence="1 2" key="1">
    <citation type="submission" date="2019-12" db="EMBL/GenBank/DDBJ databases">
        <title>Mucilaginibacter sp. HMF7410 genome sequencing and assembly.</title>
        <authorList>
            <person name="Kang H."/>
            <person name="Cha I."/>
            <person name="Kim H."/>
            <person name="Joh K."/>
        </authorList>
    </citation>
    <scope>NUCLEOTIDE SEQUENCE [LARGE SCALE GENOMIC DNA]</scope>
    <source>
        <strain evidence="1 2">HMF7410</strain>
    </source>
</reference>
<keyword evidence="2" id="KW-1185">Reference proteome</keyword>
<comment type="caution">
    <text evidence="1">The sequence shown here is derived from an EMBL/GenBank/DDBJ whole genome shotgun (WGS) entry which is preliminary data.</text>
</comment>
<evidence type="ECO:0000313" key="1">
    <source>
        <dbReference type="EMBL" id="MVN23408.1"/>
    </source>
</evidence>
<organism evidence="1 2">
    <name type="scientific">Mucilaginibacter arboris</name>
    <dbReference type="NCBI Taxonomy" id="2682090"/>
    <lineage>
        <taxon>Bacteria</taxon>
        <taxon>Pseudomonadati</taxon>
        <taxon>Bacteroidota</taxon>
        <taxon>Sphingobacteriia</taxon>
        <taxon>Sphingobacteriales</taxon>
        <taxon>Sphingobacteriaceae</taxon>
        <taxon>Mucilaginibacter</taxon>
    </lineage>
</organism>
<proteinExistence type="predicted"/>